<dbReference type="GO" id="GO:0000166">
    <property type="term" value="F:nucleotide binding"/>
    <property type="evidence" value="ECO:0007669"/>
    <property type="project" value="InterPro"/>
</dbReference>
<dbReference type="KEGG" id="ncon:LC1Nh_1148"/>
<dbReference type="Proteomes" id="UP000377803">
    <property type="component" value="Chromosome"/>
</dbReference>
<evidence type="ECO:0000313" key="2">
    <source>
        <dbReference type="EMBL" id="QGA81015.1"/>
    </source>
</evidence>
<gene>
    <name evidence="2" type="ORF">LC1Nh_1148</name>
</gene>
<dbReference type="SUPFAM" id="SSF51735">
    <property type="entry name" value="NAD(P)-binding Rossmann-fold domains"/>
    <property type="match status" value="1"/>
</dbReference>
<dbReference type="AlphaFoldDB" id="A0A5Q0UJ81"/>
<proteinExistence type="predicted"/>
<evidence type="ECO:0000259" key="1">
    <source>
        <dbReference type="Pfam" id="PF01408"/>
    </source>
</evidence>
<accession>A0A5Q0UJ81</accession>
<evidence type="ECO:0000313" key="3">
    <source>
        <dbReference type="Proteomes" id="UP000377803"/>
    </source>
</evidence>
<sequence length="418" mass="47614">MTVHIFQIGCRDFGKYGFEKLVDKERFFPEDVVLEGVCEKDFERREQAERFARSSGVELDFYDRVDELYDVAQDVDGTVLIYDAGPVQRHSDHIQRSLRNDFYHLAEKPPSLSREEHIAERKLATKHNVHYKVDFIERESPVIKKAREVVEKADVESIKVFRESSAGVQRILKPVEHVHMNEGCVLDKMIHDIYIMDFLEGRDVELDGVENVSFMPRSLGGEKLLRIDGGSSRDVSSEISLGSVSASFSADSTDISLNASWLGLSNEAKIYDRDVREKFDEDLTESVYSEIEDKGFLDEEARFFVIKEEKRTIVGDLLHSALYDLENGTEFDVDVYPRDQLYRVLERAIVDAAGGDVEDVSETELDVFMNALFDVQDMAGSKDIEVFDAVDSSTEKIRSMIINDKTELDKDDLKGVAS</sequence>
<organism evidence="2 3">
    <name type="scientific">Candidatus Nanohalobium constans</name>
    <dbReference type="NCBI Taxonomy" id="2565781"/>
    <lineage>
        <taxon>Archaea</taxon>
        <taxon>Candidatus Nanohalarchaeota</taxon>
        <taxon>Candidatus Nanohalobia</taxon>
        <taxon>Candidatus Nanohalobiales</taxon>
        <taxon>Candidatus Nanohalobiaceae</taxon>
        <taxon>Candidatus Nanohalobium</taxon>
    </lineage>
</organism>
<dbReference type="EMBL" id="CP040089">
    <property type="protein sequence ID" value="QGA81015.1"/>
    <property type="molecule type" value="Genomic_DNA"/>
</dbReference>
<feature type="domain" description="Gfo/Idh/MocA-like oxidoreductase N-terminal" evidence="1">
    <location>
        <begin position="8"/>
        <end position="135"/>
    </location>
</feature>
<reference evidence="3" key="1">
    <citation type="submission" date="2019-05" db="EMBL/GenBank/DDBJ databases">
        <title>Candidatus Nanohalobium constans, a novel model system to study the DPANN nano-sized archaea: genomic and physiological characterization of a nanoarchaeon co-cultured with its chitinotrophic host.</title>
        <authorList>
            <person name="La Cono V."/>
            <person name="Arcadi E."/>
            <person name="Crisafi F."/>
            <person name="Denaro R."/>
            <person name="La Spada G."/>
            <person name="Messina E."/>
            <person name="Smedile F."/>
            <person name="Toshchakov S.V."/>
            <person name="Shevchenko M.A."/>
            <person name="Golyshin P.N."/>
            <person name="Golyshina O.V."/>
            <person name="Ferrer M."/>
            <person name="Rohde M."/>
            <person name="Mushegian A."/>
            <person name="Sorokin D.Y."/>
            <person name="Giuliano L."/>
            <person name="Yakimov M.M."/>
        </authorList>
    </citation>
    <scope>NUCLEOTIDE SEQUENCE [LARGE SCALE GENOMIC DNA]</scope>
    <source>
        <strain evidence="3">LC1Nh</strain>
    </source>
</reference>
<dbReference type="InterPro" id="IPR036291">
    <property type="entry name" value="NAD(P)-bd_dom_sf"/>
</dbReference>
<dbReference type="Gene3D" id="3.40.50.720">
    <property type="entry name" value="NAD(P)-binding Rossmann-like Domain"/>
    <property type="match status" value="1"/>
</dbReference>
<dbReference type="Pfam" id="PF01408">
    <property type="entry name" value="GFO_IDH_MocA"/>
    <property type="match status" value="1"/>
</dbReference>
<protein>
    <submittedName>
        <fullName evidence="2">Inositol 2-dehydrogenase</fullName>
    </submittedName>
</protein>
<name>A0A5Q0UJ81_9ARCH</name>
<dbReference type="Gene3D" id="3.30.360.10">
    <property type="entry name" value="Dihydrodipicolinate Reductase, domain 2"/>
    <property type="match status" value="1"/>
</dbReference>
<keyword evidence="3" id="KW-1185">Reference proteome</keyword>
<dbReference type="InterPro" id="IPR000683">
    <property type="entry name" value="Gfo/Idh/MocA-like_OxRdtase_N"/>
</dbReference>
<dbReference type="RefSeq" id="WP_153550763.1">
    <property type="nucleotide sequence ID" value="NZ_CP040089.1"/>
</dbReference>
<dbReference type="GeneID" id="42365546"/>